<dbReference type="KEGG" id="hal:VNG_0506H"/>
<dbReference type="PaxDb" id="64091-VNG_0506H"/>
<evidence type="ECO:0000313" key="3">
    <source>
        <dbReference type="Proteomes" id="UP000000554"/>
    </source>
</evidence>
<keyword evidence="1" id="KW-0472">Membrane</keyword>
<dbReference type="Proteomes" id="UP000000554">
    <property type="component" value="Chromosome"/>
</dbReference>
<name>Q9HRX0_HALSA</name>
<dbReference type="HOGENOM" id="CLU_3227735_0_0_2"/>
<dbReference type="EMBL" id="AE004437">
    <property type="protein sequence ID" value="AAG19038.1"/>
    <property type="molecule type" value="Genomic_DNA"/>
</dbReference>
<proteinExistence type="predicted"/>
<reference evidence="2 3" key="1">
    <citation type="journal article" date="2000" name="Proc. Natl. Acad. Sci. U.S.A.">
        <title>Genome sequence of Halobacterium species NRC-1.</title>
        <authorList>
            <person name="Ng W.V."/>
            <person name="Kennedy S.P."/>
            <person name="Mahairas G.G."/>
            <person name="Berquist B."/>
            <person name="Pan M."/>
            <person name="Shukla H.D."/>
            <person name="Lasky S.R."/>
            <person name="Baliga N.S."/>
            <person name="Thorsson V."/>
            <person name="Sbrogna J."/>
            <person name="Swartzell S."/>
            <person name="Weir D."/>
            <person name="Hall J."/>
            <person name="Dahl T.A."/>
            <person name="Welti R."/>
            <person name="Goo Y.A."/>
            <person name="Leithauser B."/>
            <person name="Keller K."/>
            <person name="Cruz R."/>
            <person name="Danson M.J."/>
            <person name="Hough D.W."/>
            <person name="Maddocks D.G."/>
            <person name="Jablonski P.E."/>
            <person name="Krebs M.P."/>
            <person name="Angevine C.M."/>
            <person name="Dale H."/>
            <person name="Isenbarger T.A."/>
            <person name="Peck R.F."/>
            <person name="Pohlschroder M."/>
            <person name="Spudich J.L."/>
            <person name="Jung K.W."/>
            <person name="Alam M."/>
            <person name="Freitas T."/>
            <person name="Hou S."/>
            <person name="Daniels C.J."/>
            <person name="Dennis P.P."/>
            <person name="Omer A.D."/>
            <person name="Ebhardt H."/>
            <person name="Lowe T.M."/>
            <person name="Liang P."/>
            <person name="Riley M."/>
            <person name="Hood L."/>
            <person name="DasSarma S."/>
        </authorList>
    </citation>
    <scope>NUCLEOTIDE SEQUENCE [LARGE SCALE GENOMIC DNA]</scope>
    <source>
        <strain evidence="3">ATCC 700922 / JCM 11081 / NRC-1</strain>
    </source>
</reference>
<keyword evidence="1" id="KW-0812">Transmembrane</keyword>
<keyword evidence="3" id="KW-1185">Reference proteome</keyword>
<evidence type="ECO:0000256" key="1">
    <source>
        <dbReference type="SAM" id="Phobius"/>
    </source>
</evidence>
<dbReference type="PIR" id="B84209">
    <property type="entry name" value="B84209"/>
</dbReference>
<feature type="transmembrane region" description="Helical" evidence="1">
    <location>
        <begin position="22"/>
        <end position="42"/>
    </location>
</feature>
<keyword evidence="1" id="KW-1133">Transmembrane helix</keyword>
<protein>
    <submittedName>
        <fullName evidence="2">Uncharacterized protein</fullName>
    </submittedName>
</protein>
<dbReference type="InParanoid" id="Q9HRX0"/>
<sequence>MLGEPTPAYAGYGVPSLLWDSALVFVGVYFLTVAVGSAAARLD</sequence>
<dbReference type="PATRIC" id="fig|64091.14.peg.385"/>
<evidence type="ECO:0000313" key="2">
    <source>
        <dbReference type="EMBL" id="AAG19038.1"/>
    </source>
</evidence>
<gene>
    <name evidence="2" type="ordered locus">VNG_0506H</name>
</gene>
<dbReference type="AlphaFoldDB" id="Q9HRX0"/>
<organism evidence="2 3">
    <name type="scientific">Halobacterium salinarum (strain ATCC 700922 / JCM 11081 / NRC-1)</name>
    <name type="common">Halobacterium halobium</name>
    <dbReference type="NCBI Taxonomy" id="64091"/>
    <lineage>
        <taxon>Archaea</taxon>
        <taxon>Methanobacteriati</taxon>
        <taxon>Methanobacteriota</taxon>
        <taxon>Stenosarchaea group</taxon>
        <taxon>Halobacteria</taxon>
        <taxon>Halobacteriales</taxon>
        <taxon>Halobacteriaceae</taxon>
        <taxon>Halobacterium</taxon>
        <taxon>Halobacterium salinarum NRC-34001</taxon>
    </lineage>
</organism>
<accession>Q9HRX0</accession>